<feature type="domain" description="Laminin G" evidence="3">
    <location>
        <begin position="542"/>
        <end position="711"/>
    </location>
</feature>
<feature type="domain" description="Laminin G" evidence="3">
    <location>
        <begin position="1213"/>
        <end position="1389"/>
    </location>
</feature>
<feature type="domain" description="Laminin G" evidence="3">
    <location>
        <begin position="1034"/>
        <end position="1206"/>
    </location>
</feature>
<dbReference type="GO" id="GO:0007155">
    <property type="term" value="P:cell adhesion"/>
    <property type="evidence" value="ECO:0007669"/>
    <property type="project" value="InterPro"/>
</dbReference>
<dbReference type="Proteomes" id="UP000625711">
    <property type="component" value="Unassembled WGS sequence"/>
</dbReference>
<dbReference type="EMBL" id="JAACXV010013977">
    <property type="protein sequence ID" value="KAF7271315.1"/>
    <property type="molecule type" value="Genomic_DNA"/>
</dbReference>
<dbReference type="CDD" id="cd00110">
    <property type="entry name" value="LamG"/>
    <property type="match status" value="5"/>
</dbReference>
<dbReference type="PANTHER" id="PTHR15036:SF67">
    <property type="entry name" value="LAMININ SUBUNIT ALPHA-LIKE PROTEIN"/>
    <property type="match status" value="1"/>
</dbReference>
<name>A0A834I4P6_RHYFE</name>
<evidence type="ECO:0000313" key="4">
    <source>
        <dbReference type="EMBL" id="KAF7271315.1"/>
    </source>
</evidence>
<sequence length="1392" mass="154977">MHFKKSKEKLKGKLDNIESQISQSKVNLDESEGILVNASDLIDVAIAKLKRVQELPEELDRKNKDFSLRLDFNQGEIEKIKKLQPDVQVHAKKLSDRVEKLEHILSDSQIGSTDAIRAARAYRDIVDAVKSAHDAADTAKNDTDHAVHILGNVQDRTLESDSNSSKALDDAYRLKDKAMKDLEPALNHAILAFVPVEAVHGDNDVLLKDVEQILKNIQQYIGPLDKNYSQATKMAEQAIEHTSEVDDKVNASFVTLPQEKEKAMALPKDVDDIKRDVIQTKKQIDTANENLPSIIESLEQIPVEQKKRNATSEAIRNSINKLSQQIELARDIANQIKVGVKFYPNTTLELRNPNNLEDLTTSTKISAYFRTDKPNGLLFYLGNPNGTNLRKTKTDDYMALLVQNGFPVLKMDIGNGVEQVILDKKVDDNNWYQFIVDRVGHNVKLSIREELPGGEENIVTEEKSLHGPLTIFNLDNDKSKLFVGSFPVNYEVQQGIDVNSFDGEIEELVIGNQPVSLWNFVEGYENNHGAIERDKLVVLQPSTGYRFNGQGYVLIDARSYHLRSKTAVTLAFKTFASEGLLFLAGKENTFMALELRNGKVLYQYNLGSGTKKFPSSKTYNDGNWHKITAMRDGAKGKLYIDGEEIIDRTTDVSGNILELIETITFGGYPHTHNFIDVTNIKFDGCINNVSITGELVDLRNHLKSFDVTPGCPVKFAPLVSFNKTRRGYVAWDHISIDNDLHISLKFKTREKDGLIFYVTDMDQGNGVSLSLVDGHLKVISQKIELVSSETFDDGEWHVVSVIHNDTILRIDFDDLGNKVTDSKPPPLHILYATMYVGGLPRRLVPLPGTVGSQQPFHGCITDLTVNGNVKNFANTTEKLLEILDKCLLDPGYLPIDPTVHVLPGLPPIEEATIPPTTLPPFITENPLAASNNIRGDGGLDVGTRPPTEVVREPESPKLPQEHVPVTEIPHVPVSTQKPDRKNAGVKKGKHKEKQPVTVSPRGPIGRASLTTPKPVQEGCALAVKPAPDDLKASGYRFSGQPNSRLEYSTPRGMYRKSFDFSLEFRTTEPNGVLFYVSEVRAHNHYASLLLEDGFLVFTYKGDYSRPVVIRSELTYNDNDWHLVQFSRQGADGKLIIDHAAIPGTNPHRSAALNLSIPFYIGGLPSDAARLATKNLNTTAQYKGCIRKFLMNSKPMEVSKEYGVMPCSDNVEVGTYFGGGFNTYVRLKEKFRVGQMFNFKMEVKPRVHSALLIAVHGKRDYVVLELLHGTVRLTVDNGKGSFAATYDPPGNNTYLLCDGRWHEIQVVKSKNVITLSVDKIFGNPKIGPHSAISSDTGSALFLGGHKLIKKVRSITTREPYVGCIRNVYLNNDLVDFETTLNEGNVTVGTCRTD</sequence>
<dbReference type="SMART" id="SM00282">
    <property type="entry name" value="LamG"/>
    <property type="match status" value="5"/>
</dbReference>
<evidence type="ECO:0000256" key="2">
    <source>
        <dbReference type="SAM" id="MobiDB-lite"/>
    </source>
</evidence>
<protein>
    <recommendedName>
        <fullName evidence="3">Laminin G domain-containing protein</fullName>
    </recommendedName>
</protein>
<feature type="disulfide bond" evidence="1">
    <location>
        <begin position="859"/>
        <end position="886"/>
    </location>
</feature>
<dbReference type="InterPro" id="IPR013320">
    <property type="entry name" value="ConA-like_dom_sf"/>
</dbReference>
<keyword evidence="1" id="KW-1015">Disulfide bond</keyword>
<feature type="region of interest" description="Disordered" evidence="2">
    <location>
        <begin position="927"/>
        <end position="1012"/>
    </location>
</feature>
<reference evidence="4" key="1">
    <citation type="submission" date="2020-08" db="EMBL/GenBank/DDBJ databases">
        <title>Genome sequencing and assembly of the red palm weevil Rhynchophorus ferrugineus.</title>
        <authorList>
            <person name="Dias G.B."/>
            <person name="Bergman C.M."/>
            <person name="Manee M."/>
        </authorList>
    </citation>
    <scope>NUCLEOTIDE SEQUENCE</scope>
    <source>
        <strain evidence="4">AA-2017</strain>
        <tissue evidence="4">Whole larva</tissue>
    </source>
</reference>
<comment type="caution">
    <text evidence="4">The sequence shown here is derived from an EMBL/GenBank/DDBJ whole genome shotgun (WGS) entry which is preliminary data.</text>
</comment>
<keyword evidence="5" id="KW-1185">Reference proteome</keyword>
<dbReference type="InterPro" id="IPR001791">
    <property type="entry name" value="Laminin_G"/>
</dbReference>
<evidence type="ECO:0000256" key="1">
    <source>
        <dbReference type="PROSITE-ProRule" id="PRU00122"/>
    </source>
</evidence>
<proteinExistence type="predicted"/>
<dbReference type="Gene3D" id="2.60.120.200">
    <property type="match status" value="5"/>
</dbReference>
<feature type="domain" description="Laminin G" evidence="3">
    <location>
        <begin position="339"/>
        <end position="530"/>
    </location>
</feature>
<dbReference type="Pfam" id="PF02210">
    <property type="entry name" value="Laminin_G_2"/>
    <property type="match status" value="3"/>
</dbReference>
<dbReference type="Pfam" id="PF00054">
    <property type="entry name" value="Laminin_G_1"/>
    <property type="match status" value="2"/>
</dbReference>
<dbReference type="Pfam" id="PF06009">
    <property type="entry name" value="Laminin_II"/>
    <property type="match status" value="1"/>
</dbReference>
<dbReference type="OrthoDB" id="10011303at2759"/>
<evidence type="ECO:0000313" key="5">
    <source>
        <dbReference type="Proteomes" id="UP000625711"/>
    </source>
</evidence>
<feature type="compositionally biased region" description="Basic residues" evidence="2">
    <location>
        <begin position="983"/>
        <end position="992"/>
    </location>
</feature>
<dbReference type="PANTHER" id="PTHR15036">
    <property type="entry name" value="PIKACHURIN-LIKE PROTEIN"/>
    <property type="match status" value="1"/>
</dbReference>
<dbReference type="SUPFAM" id="SSF49899">
    <property type="entry name" value="Concanavalin A-like lectins/glucanases"/>
    <property type="match status" value="5"/>
</dbReference>
<dbReference type="InterPro" id="IPR010307">
    <property type="entry name" value="Laminin_dom_II"/>
</dbReference>
<dbReference type="PROSITE" id="PS50025">
    <property type="entry name" value="LAM_G_DOMAIN"/>
    <property type="match status" value="5"/>
</dbReference>
<comment type="caution">
    <text evidence="1">Lacks conserved residue(s) required for the propagation of feature annotation.</text>
</comment>
<gene>
    <name evidence="4" type="ORF">GWI33_015787</name>
</gene>
<evidence type="ECO:0000259" key="3">
    <source>
        <dbReference type="PROSITE" id="PS50025"/>
    </source>
</evidence>
<accession>A0A834I4P6</accession>
<organism evidence="4 5">
    <name type="scientific">Rhynchophorus ferrugineus</name>
    <name type="common">Red palm weevil</name>
    <name type="synonym">Curculio ferrugineus</name>
    <dbReference type="NCBI Taxonomy" id="354439"/>
    <lineage>
        <taxon>Eukaryota</taxon>
        <taxon>Metazoa</taxon>
        <taxon>Ecdysozoa</taxon>
        <taxon>Arthropoda</taxon>
        <taxon>Hexapoda</taxon>
        <taxon>Insecta</taxon>
        <taxon>Pterygota</taxon>
        <taxon>Neoptera</taxon>
        <taxon>Endopterygota</taxon>
        <taxon>Coleoptera</taxon>
        <taxon>Polyphaga</taxon>
        <taxon>Cucujiformia</taxon>
        <taxon>Curculionidae</taxon>
        <taxon>Dryophthorinae</taxon>
        <taxon>Rhynchophorus</taxon>
    </lineage>
</organism>
<feature type="domain" description="Laminin G" evidence="3">
    <location>
        <begin position="718"/>
        <end position="886"/>
    </location>
</feature>
<dbReference type="GO" id="GO:0016020">
    <property type="term" value="C:membrane"/>
    <property type="evidence" value="ECO:0007669"/>
    <property type="project" value="UniProtKB-SubCell"/>
</dbReference>
<feature type="disulfide bond" evidence="1">
    <location>
        <begin position="1362"/>
        <end position="1389"/>
    </location>
</feature>
<dbReference type="InterPro" id="IPR050372">
    <property type="entry name" value="Neurexin-related_CASP"/>
</dbReference>